<name>A0A2N9EJD0_FAGSY</name>
<proteinExistence type="predicted"/>
<reference evidence="2" key="1">
    <citation type="submission" date="2018-02" db="EMBL/GenBank/DDBJ databases">
        <authorList>
            <person name="Cohen D.B."/>
            <person name="Kent A.D."/>
        </authorList>
    </citation>
    <scope>NUCLEOTIDE SEQUENCE</scope>
</reference>
<evidence type="ECO:0000313" key="2">
    <source>
        <dbReference type="EMBL" id="SPC74750.1"/>
    </source>
</evidence>
<dbReference type="Gene3D" id="3.60.10.10">
    <property type="entry name" value="Endonuclease/exonuclease/phosphatase"/>
    <property type="match status" value="1"/>
</dbReference>
<accession>A0A2N9EJD0</accession>
<evidence type="ECO:0000256" key="1">
    <source>
        <dbReference type="SAM" id="MobiDB-lite"/>
    </source>
</evidence>
<gene>
    <name evidence="2" type="ORF">FSB_LOCUS2632</name>
</gene>
<sequence length="446" mass="50575">MEENIITVSVDNLVSQTKRLGWNGGVVQLGIDSGIEESTKLLLLEKSNLLKIGRFIGRVTDIDLSGSGEGQWRNFVRVRVEMDISTPLLSGFPMDREQLLVLWIPLKWLRADNPDYHPGINKQLLLEAERAECSTEIRSLIRMARGSSGDVHSTPQCEKTKDNSGQRKVQLPLDMWNALVNEKERERVHLENTMPANDDPSSRDPANTAIGYDVEQDLITNSAAKAHYPPLIFQPTLAQTDQLAGYPNGRGGGPYHAPPLAMRLLAWNCRGVNKASTVRVLKILNRECSPDILFLAETKASVQRIDTIKESLGFVECFCVEANGSAGGLALFWKKGVELEVVHSDHQSKIKDLEKMIEEVRGRDPTRENLELEASLCLELEEWLGKEEIKWKKKSRELWLREGDHNSRFFHLSTIIRRRSNRINEIKLEDGTWLNNREDIGKYFTN</sequence>
<dbReference type="PANTHER" id="PTHR35218">
    <property type="entry name" value="RNASE H DOMAIN-CONTAINING PROTEIN"/>
    <property type="match status" value="1"/>
</dbReference>
<organism evidence="2">
    <name type="scientific">Fagus sylvatica</name>
    <name type="common">Beechnut</name>
    <dbReference type="NCBI Taxonomy" id="28930"/>
    <lineage>
        <taxon>Eukaryota</taxon>
        <taxon>Viridiplantae</taxon>
        <taxon>Streptophyta</taxon>
        <taxon>Embryophyta</taxon>
        <taxon>Tracheophyta</taxon>
        <taxon>Spermatophyta</taxon>
        <taxon>Magnoliopsida</taxon>
        <taxon>eudicotyledons</taxon>
        <taxon>Gunneridae</taxon>
        <taxon>Pentapetalae</taxon>
        <taxon>rosids</taxon>
        <taxon>fabids</taxon>
        <taxon>Fagales</taxon>
        <taxon>Fagaceae</taxon>
        <taxon>Fagus</taxon>
    </lineage>
</organism>
<evidence type="ECO:0008006" key="3">
    <source>
        <dbReference type="Google" id="ProtNLM"/>
    </source>
</evidence>
<dbReference type="AlphaFoldDB" id="A0A2N9EJD0"/>
<dbReference type="SUPFAM" id="SSF56219">
    <property type="entry name" value="DNase I-like"/>
    <property type="match status" value="1"/>
</dbReference>
<dbReference type="PANTHER" id="PTHR35218:SF11">
    <property type="entry name" value="ENDONUCLEASE_EXONUCLEASE_PHOSPHATASE DOMAIN-CONTAINING PROTEIN"/>
    <property type="match status" value="1"/>
</dbReference>
<dbReference type="EMBL" id="OIVN01000125">
    <property type="protein sequence ID" value="SPC74750.1"/>
    <property type="molecule type" value="Genomic_DNA"/>
</dbReference>
<feature type="region of interest" description="Disordered" evidence="1">
    <location>
        <begin position="145"/>
        <end position="167"/>
    </location>
</feature>
<dbReference type="InterPro" id="IPR036691">
    <property type="entry name" value="Endo/exonu/phosph_ase_sf"/>
</dbReference>
<protein>
    <recommendedName>
        <fullName evidence="3">DUF4283 domain-containing protein</fullName>
    </recommendedName>
</protein>